<evidence type="ECO:0000313" key="2">
    <source>
        <dbReference type="EMBL" id="GAA4240600.1"/>
    </source>
</evidence>
<feature type="region of interest" description="Disordered" evidence="1">
    <location>
        <begin position="1"/>
        <end position="22"/>
    </location>
</feature>
<evidence type="ECO:0000313" key="3">
    <source>
        <dbReference type="Proteomes" id="UP001501682"/>
    </source>
</evidence>
<dbReference type="Proteomes" id="UP001501682">
    <property type="component" value="Unassembled WGS sequence"/>
</dbReference>
<proteinExistence type="predicted"/>
<reference evidence="3" key="1">
    <citation type="journal article" date="2019" name="Int. J. Syst. Evol. Microbiol.">
        <title>The Global Catalogue of Microorganisms (GCM) 10K type strain sequencing project: providing services to taxonomists for standard genome sequencing and annotation.</title>
        <authorList>
            <consortium name="The Broad Institute Genomics Platform"/>
            <consortium name="The Broad Institute Genome Sequencing Center for Infectious Disease"/>
            <person name="Wu L."/>
            <person name="Ma J."/>
        </authorList>
    </citation>
    <scope>NUCLEOTIDE SEQUENCE [LARGE SCALE GENOMIC DNA]</scope>
    <source>
        <strain evidence="3">JCM 17633</strain>
    </source>
</reference>
<keyword evidence="3" id="KW-1185">Reference proteome</keyword>
<accession>A0ABP8CMG1</accession>
<feature type="compositionally biased region" description="Basic and acidic residues" evidence="1">
    <location>
        <begin position="1"/>
        <end position="13"/>
    </location>
</feature>
<protein>
    <submittedName>
        <fullName evidence="2">Uncharacterized protein</fullName>
    </submittedName>
</protein>
<sequence>MRLNKTEDAETNTKRSNKSHLATKGLLNSRYKRVVKYNLKKACNKSIFGVRRRSKFPKLCKTSHTTSMALKIAVFACVALVACV</sequence>
<comment type="caution">
    <text evidence="2">The sequence shown here is derived from an EMBL/GenBank/DDBJ whole genome shotgun (WGS) entry which is preliminary data.</text>
</comment>
<gene>
    <name evidence="2" type="ORF">GCM10022292_03820</name>
</gene>
<evidence type="ECO:0000256" key="1">
    <source>
        <dbReference type="SAM" id="MobiDB-lite"/>
    </source>
</evidence>
<name>A0ABP8CMG1_9FLAO</name>
<dbReference type="EMBL" id="BAABCB010000002">
    <property type="protein sequence ID" value="GAA4240600.1"/>
    <property type="molecule type" value="Genomic_DNA"/>
</dbReference>
<organism evidence="2 3">
    <name type="scientific">Winogradskyella damuponensis</name>
    <dbReference type="NCBI Taxonomy" id="943939"/>
    <lineage>
        <taxon>Bacteria</taxon>
        <taxon>Pseudomonadati</taxon>
        <taxon>Bacteroidota</taxon>
        <taxon>Flavobacteriia</taxon>
        <taxon>Flavobacteriales</taxon>
        <taxon>Flavobacteriaceae</taxon>
        <taxon>Winogradskyella</taxon>
    </lineage>
</organism>
<dbReference type="RefSeq" id="WP_344712175.1">
    <property type="nucleotide sequence ID" value="NZ_BAABCB010000002.1"/>
</dbReference>